<dbReference type="PANTHER" id="PTHR30411">
    <property type="entry name" value="CYTOPLASMIC PROTEIN"/>
    <property type="match status" value="1"/>
</dbReference>
<keyword evidence="7" id="KW-1185">Reference proteome</keyword>
<evidence type="ECO:0000256" key="1">
    <source>
        <dbReference type="ARBA" id="ARBA00009798"/>
    </source>
</evidence>
<comment type="similarity">
    <text evidence="1 4">Belongs to the prolyl-tRNA editing family. YbaK/EbsC subfamily.</text>
</comment>
<proteinExistence type="inferred from homology"/>
<evidence type="ECO:0000256" key="3">
    <source>
        <dbReference type="ARBA" id="ARBA00023239"/>
    </source>
</evidence>
<dbReference type="Gene3D" id="3.90.960.10">
    <property type="entry name" value="YbaK/aminoacyl-tRNA synthetase-associated domain"/>
    <property type="match status" value="1"/>
</dbReference>
<dbReference type="Proteomes" id="UP000216101">
    <property type="component" value="Unassembled WGS sequence"/>
</dbReference>
<dbReference type="EC" id="4.2.-.-" evidence="4"/>
<gene>
    <name evidence="6" type="ORF">CBP51_02750</name>
</gene>
<keyword evidence="2 4" id="KW-0648">Protein biosynthesis</keyword>
<dbReference type="PANTHER" id="PTHR30411:SF0">
    <property type="entry name" value="CYS-TRNA(PRO)_CYS-TRNA(CYS) DEACYLASE YBAK"/>
    <property type="match status" value="1"/>
</dbReference>
<sequence length="156" mass="16784">MTPAIKSLEKAKANFKIHEYSHDPAAESYGLEASEKLGVDASRVFKTLVVMLDAKEFAVGVIPVADMLSMKNIAKAAGAKKAAMADKVAVERITGYVLGGVSPLGQKKVLRTFIDASAQQQETIFVSAGRRGLEVEVKPAVFTQLLRTTFANLTQE</sequence>
<dbReference type="AlphaFoldDB" id="A0A266Q7U8"/>
<reference evidence="7" key="1">
    <citation type="submission" date="2017-05" db="EMBL/GenBank/DDBJ databases">
        <authorList>
            <person name="Barney B.M."/>
        </authorList>
    </citation>
    <scope>NUCLEOTIDE SEQUENCE [LARGE SCALE GENOMIC DNA]</scope>
    <source>
        <strain evidence="7">PSBB022</strain>
    </source>
</reference>
<dbReference type="EMBL" id="NHNI01000001">
    <property type="protein sequence ID" value="OZY85967.1"/>
    <property type="molecule type" value="Genomic_DNA"/>
</dbReference>
<evidence type="ECO:0000256" key="2">
    <source>
        <dbReference type="ARBA" id="ARBA00022917"/>
    </source>
</evidence>
<keyword evidence="3 4" id="KW-0456">Lyase</keyword>
<dbReference type="GO" id="GO:0016829">
    <property type="term" value="F:lyase activity"/>
    <property type="evidence" value="ECO:0007669"/>
    <property type="project" value="UniProtKB-KW"/>
</dbReference>
<dbReference type="InterPro" id="IPR007214">
    <property type="entry name" value="YbaK/aa-tRNA-synth-assoc-dom"/>
</dbReference>
<dbReference type="Pfam" id="PF04073">
    <property type="entry name" value="tRNA_edit"/>
    <property type="match status" value="1"/>
</dbReference>
<dbReference type="PIRSF" id="PIRSF006181">
    <property type="entry name" value="EbsC_YbaK"/>
    <property type="match status" value="1"/>
</dbReference>
<organism evidence="6 7">
    <name type="scientific">Cellvibrio mixtus</name>
    <dbReference type="NCBI Taxonomy" id="39650"/>
    <lineage>
        <taxon>Bacteria</taxon>
        <taxon>Pseudomonadati</taxon>
        <taxon>Pseudomonadota</taxon>
        <taxon>Gammaproteobacteria</taxon>
        <taxon>Cellvibrionales</taxon>
        <taxon>Cellvibrionaceae</taxon>
        <taxon>Cellvibrio</taxon>
    </lineage>
</organism>
<dbReference type="InterPro" id="IPR036754">
    <property type="entry name" value="YbaK/aa-tRNA-synt-asso_dom_sf"/>
</dbReference>
<dbReference type="CDD" id="cd00002">
    <property type="entry name" value="YbaK_deacylase"/>
    <property type="match status" value="1"/>
</dbReference>
<feature type="domain" description="YbaK/aminoacyl-tRNA synthetase-associated" evidence="5">
    <location>
        <begin position="32"/>
        <end position="142"/>
    </location>
</feature>
<protein>
    <recommendedName>
        <fullName evidence="4">Cys-tRNA(Pro)/Cys-tRNA(Cys) deacylase</fullName>
        <ecNumber evidence="4">4.2.-.-</ecNumber>
    </recommendedName>
</protein>
<dbReference type="GO" id="GO:0006412">
    <property type="term" value="P:translation"/>
    <property type="evidence" value="ECO:0007669"/>
    <property type="project" value="UniProtKB-KW"/>
</dbReference>
<comment type="caution">
    <text evidence="6">The sequence shown here is derived from an EMBL/GenBank/DDBJ whole genome shotgun (WGS) entry which is preliminary data.</text>
</comment>
<evidence type="ECO:0000313" key="6">
    <source>
        <dbReference type="EMBL" id="OZY85967.1"/>
    </source>
</evidence>
<evidence type="ECO:0000313" key="7">
    <source>
        <dbReference type="Proteomes" id="UP000216101"/>
    </source>
</evidence>
<dbReference type="RefSeq" id="WP_094983748.1">
    <property type="nucleotide sequence ID" value="NZ_NHNI01000001.1"/>
</dbReference>
<evidence type="ECO:0000259" key="5">
    <source>
        <dbReference type="Pfam" id="PF04073"/>
    </source>
</evidence>
<dbReference type="GO" id="GO:0002161">
    <property type="term" value="F:aminoacyl-tRNA deacylase activity"/>
    <property type="evidence" value="ECO:0007669"/>
    <property type="project" value="InterPro"/>
</dbReference>
<dbReference type="InterPro" id="IPR004369">
    <property type="entry name" value="Prolyl-tRNA_editing_YbaK/EbsC"/>
</dbReference>
<dbReference type="SUPFAM" id="SSF55826">
    <property type="entry name" value="YbaK/ProRS associated domain"/>
    <property type="match status" value="1"/>
</dbReference>
<name>A0A266Q7U8_9GAMM</name>
<accession>A0A266Q7U8</accession>
<dbReference type="NCBIfam" id="TIGR00011">
    <property type="entry name" value="YbaK_EbsC"/>
    <property type="match status" value="1"/>
</dbReference>
<evidence type="ECO:0000256" key="4">
    <source>
        <dbReference type="PIRNR" id="PIRNR006181"/>
    </source>
</evidence>